<dbReference type="AlphaFoldDB" id="A0A7W9DM11"/>
<organism evidence="1 2">
    <name type="scientific">Pedobacter cryoconitis</name>
    <dbReference type="NCBI Taxonomy" id="188932"/>
    <lineage>
        <taxon>Bacteria</taxon>
        <taxon>Pseudomonadati</taxon>
        <taxon>Bacteroidota</taxon>
        <taxon>Sphingobacteriia</taxon>
        <taxon>Sphingobacteriales</taxon>
        <taxon>Sphingobacteriaceae</taxon>
        <taxon>Pedobacter</taxon>
    </lineage>
</organism>
<dbReference type="Proteomes" id="UP000537718">
    <property type="component" value="Unassembled WGS sequence"/>
</dbReference>
<evidence type="ECO:0000313" key="2">
    <source>
        <dbReference type="Proteomes" id="UP000537718"/>
    </source>
</evidence>
<gene>
    <name evidence="1" type="ORF">HDE69_004974</name>
</gene>
<dbReference type="RefSeq" id="WP_183869953.1">
    <property type="nucleotide sequence ID" value="NZ_JACHCF010000015.1"/>
</dbReference>
<evidence type="ECO:0000313" key="1">
    <source>
        <dbReference type="EMBL" id="MBB5623886.1"/>
    </source>
</evidence>
<dbReference type="EMBL" id="JACHCF010000015">
    <property type="protein sequence ID" value="MBB5623886.1"/>
    <property type="molecule type" value="Genomic_DNA"/>
</dbReference>
<evidence type="ECO:0008006" key="3">
    <source>
        <dbReference type="Google" id="ProtNLM"/>
    </source>
</evidence>
<protein>
    <recommendedName>
        <fullName evidence="3">Immunity protein 26 of polymorphic toxin system</fullName>
    </recommendedName>
</protein>
<reference evidence="1 2" key="1">
    <citation type="submission" date="2020-08" db="EMBL/GenBank/DDBJ databases">
        <title>Genomic Encyclopedia of Type Strains, Phase IV (KMG-V): Genome sequencing to study the core and pangenomes of soil and plant-associated prokaryotes.</title>
        <authorList>
            <person name="Whitman W."/>
        </authorList>
    </citation>
    <scope>NUCLEOTIDE SEQUENCE [LARGE SCALE GENOMIC DNA]</scope>
    <source>
        <strain evidence="1 2">MP7CTX6</strain>
    </source>
</reference>
<proteinExistence type="predicted"/>
<name>A0A7W9DM11_9SPHI</name>
<comment type="caution">
    <text evidence="1">The sequence shown here is derived from an EMBL/GenBank/DDBJ whole genome shotgun (WGS) entry which is preliminary data.</text>
</comment>
<accession>A0A7W9DM11</accession>
<sequence>MNKKKLEEGDIFYVIVNEKFVFARLLMDVDERILKLEPEHKMKFKAGCYLIEVFKGIYEEPELLTDEIILPGQFTVKKSFYSKNYKIEWVFYRHEPIDYTKLDFPENLETGKNGMVNFRKFDLSIPTKTSFDNFPVNNKGNQKYTGSICTSYYQMPDEAFHLQGRDDLMMVADRTYFLNNSDLRLDAKDRERFYGEIGENPDTGYYELAMKHGFDLGRFYKWYL</sequence>